<proteinExistence type="predicted"/>
<dbReference type="CDD" id="cd00093">
    <property type="entry name" value="HTH_XRE"/>
    <property type="match status" value="1"/>
</dbReference>
<name>A0ABV3LWN1_9ACTN</name>
<dbReference type="RefSeq" id="WP_359778670.1">
    <property type="nucleotide sequence ID" value="NZ_JBEYRR010000005.1"/>
</dbReference>
<comment type="caution">
    <text evidence="2">The sequence shown here is derived from an EMBL/GenBank/DDBJ whole genome shotgun (WGS) entry which is preliminary data.</text>
</comment>
<dbReference type="PROSITE" id="PS50943">
    <property type="entry name" value="HTH_CROC1"/>
    <property type="match status" value="1"/>
</dbReference>
<dbReference type="InterPro" id="IPR001387">
    <property type="entry name" value="Cro/C1-type_HTH"/>
</dbReference>
<evidence type="ECO:0000313" key="3">
    <source>
        <dbReference type="Proteomes" id="UP001553843"/>
    </source>
</evidence>
<dbReference type="Proteomes" id="UP001553843">
    <property type="component" value="Unassembled WGS sequence"/>
</dbReference>
<dbReference type="SUPFAM" id="SSF47413">
    <property type="entry name" value="lambda repressor-like DNA-binding domains"/>
    <property type="match status" value="1"/>
</dbReference>
<reference evidence="2 3" key="1">
    <citation type="submission" date="2024-06" db="EMBL/GenBank/DDBJ databases">
        <title>The Natural Products Discovery Center: Release of the First 8490 Sequenced Strains for Exploring Actinobacteria Biosynthetic Diversity.</title>
        <authorList>
            <person name="Kalkreuter E."/>
            <person name="Kautsar S.A."/>
            <person name="Yang D."/>
            <person name="Bader C.D."/>
            <person name="Teijaro C.N."/>
            <person name="Fluegel L."/>
            <person name="Davis C.M."/>
            <person name="Simpson J.R."/>
            <person name="Lauterbach L."/>
            <person name="Steele A.D."/>
            <person name="Gui C."/>
            <person name="Meng S."/>
            <person name="Li G."/>
            <person name="Viehrig K."/>
            <person name="Ye F."/>
            <person name="Su P."/>
            <person name="Kiefer A.F."/>
            <person name="Nichols A."/>
            <person name="Cepeda A.J."/>
            <person name="Yan W."/>
            <person name="Fan B."/>
            <person name="Jiang Y."/>
            <person name="Adhikari A."/>
            <person name="Zheng C.-J."/>
            <person name="Schuster L."/>
            <person name="Cowan T.M."/>
            <person name="Smanski M.J."/>
            <person name="Chevrette M.G."/>
            <person name="De Carvalho L.P.S."/>
            <person name="Shen B."/>
        </authorList>
    </citation>
    <scope>NUCLEOTIDE SEQUENCE [LARGE SCALE GENOMIC DNA]</scope>
    <source>
        <strain evidence="2 3">NPDC047833</strain>
    </source>
</reference>
<dbReference type="InterPro" id="IPR010982">
    <property type="entry name" value="Lambda_DNA-bd_dom_sf"/>
</dbReference>
<dbReference type="Gene3D" id="1.25.40.10">
    <property type="entry name" value="Tetratricopeptide repeat domain"/>
    <property type="match status" value="1"/>
</dbReference>
<evidence type="ECO:0000313" key="2">
    <source>
        <dbReference type="EMBL" id="MEW2363379.1"/>
    </source>
</evidence>
<protein>
    <submittedName>
        <fullName evidence="2">Helix-turn-helix transcriptional regulator</fullName>
    </submittedName>
</protein>
<accession>A0ABV3LWN1</accession>
<dbReference type="Pfam" id="PF13560">
    <property type="entry name" value="HTH_31"/>
    <property type="match status" value="1"/>
</dbReference>
<dbReference type="EMBL" id="JBEYRS010000005">
    <property type="protein sequence ID" value="MEW2363379.1"/>
    <property type="molecule type" value="Genomic_DNA"/>
</dbReference>
<keyword evidence="3" id="KW-1185">Reference proteome</keyword>
<dbReference type="SUPFAM" id="SSF48452">
    <property type="entry name" value="TPR-like"/>
    <property type="match status" value="1"/>
</dbReference>
<evidence type="ECO:0000259" key="1">
    <source>
        <dbReference type="PROSITE" id="PS50943"/>
    </source>
</evidence>
<dbReference type="Gene3D" id="1.10.260.40">
    <property type="entry name" value="lambda repressor-like DNA-binding domains"/>
    <property type="match status" value="1"/>
</dbReference>
<dbReference type="InterPro" id="IPR011990">
    <property type="entry name" value="TPR-like_helical_dom_sf"/>
</dbReference>
<dbReference type="SMART" id="SM00530">
    <property type="entry name" value="HTH_XRE"/>
    <property type="match status" value="1"/>
</dbReference>
<organism evidence="2 3">
    <name type="scientific">Streptomyces huasconensis</name>
    <dbReference type="NCBI Taxonomy" id="1854574"/>
    <lineage>
        <taxon>Bacteria</taxon>
        <taxon>Bacillati</taxon>
        <taxon>Actinomycetota</taxon>
        <taxon>Actinomycetes</taxon>
        <taxon>Kitasatosporales</taxon>
        <taxon>Streptomycetaceae</taxon>
        <taxon>Streptomyces</taxon>
    </lineage>
</organism>
<feature type="domain" description="HTH cro/C1-type" evidence="1">
    <location>
        <begin position="12"/>
        <end position="65"/>
    </location>
</feature>
<gene>
    <name evidence="2" type="ORF">AB0887_15700</name>
</gene>
<sequence>MLEQPPVFGAELRRSRIAAGLTLTEFAASVHYSKGQVSKVETGRKKPSVEFARLCDAALGTGGALTALVPADGLPLVPPEPGDKAGAEMRRRRLPKGTVPDTDRVPPNRRQVMAVGAATVLGLGPAAGSARAVEAPSAVDADSGPVASCRALFDQYRHLGQVTAPGVLLPALAEQTRSFRDLADRSGPRTKAALLNLTSRYAEFAGWMAQEAGDDAAALRWTDHAVELADAAGDHDLAAYSLVRRGLISYYQGDAADAIALADSARSSRLPARVRGLATQQLAQGHALAGNHSTCLRSLDRARELLAADRPDPALPVLGASHLPDPITVITGWCLVDLGRPREAAALLDKACAALPPQALRTQARYGVRRALAHTLAGEVEQACSVVRPLLPAAWNSDSATIRLDLRRLARALGRFRAVPAVAEVSPAITAALHSHAG</sequence>